<dbReference type="SUPFAM" id="SSF57716">
    <property type="entry name" value="Glucocorticoid receptor-like (DNA-binding domain)"/>
    <property type="match status" value="2"/>
</dbReference>
<dbReference type="Proteomes" id="UP000261660">
    <property type="component" value="Unplaced"/>
</dbReference>
<dbReference type="Pfam" id="PF00412">
    <property type="entry name" value="LIM"/>
    <property type="match status" value="1"/>
</dbReference>
<feature type="compositionally biased region" description="Low complexity" evidence="5">
    <location>
        <begin position="78"/>
        <end position="99"/>
    </location>
</feature>
<feature type="compositionally biased region" description="Basic and acidic residues" evidence="5">
    <location>
        <begin position="519"/>
        <end position="533"/>
    </location>
</feature>
<reference evidence="7" key="2">
    <citation type="submission" date="2025-09" db="UniProtKB">
        <authorList>
            <consortium name="Ensembl"/>
        </authorList>
    </citation>
    <scope>IDENTIFICATION</scope>
</reference>
<evidence type="ECO:0000313" key="8">
    <source>
        <dbReference type="Proteomes" id="UP000261660"/>
    </source>
</evidence>
<keyword evidence="3 4" id="KW-0440">LIM domain</keyword>
<reference evidence="7" key="1">
    <citation type="submission" date="2025-08" db="UniProtKB">
        <authorList>
            <consortium name="Ensembl"/>
        </authorList>
    </citation>
    <scope>IDENTIFICATION</scope>
</reference>
<feature type="region of interest" description="Disordered" evidence="5">
    <location>
        <begin position="1210"/>
        <end position="1233"/>
    </location>
</feature>
<dbReference type="STRING" id="56723.ENSLBEP00000004440"/>
<feature type="compositionally biased region" description="Basic and acidic residues" evidence="5">
    <location>
        <begin position="484"/>
        <end position="495"/>
    </location>
</feature>
<feature type="compositionally biased region" description="Basic and acidic residues" evidence="5">
    <location>
        <begin position="716"/>
        <end position="728"/>
    </location>
</feature>
<feature type="compositionally biased region" description="Polar residues" evidence="5">
    <location>
        <begin position="590"/>
        <end position="604"/>
    </location>
</feature>
<feature type="compositionally biased region" description="Basic and acidic residues" evidence="5">
    <location>
        <begin position="825"/>
        <end position="846"/>
    </location>
</feature>
<evidence type="ECO:0000313" key="7">
    <source>
        <dbReference type="Ensembl" id="ENSLBEP00000004440.1"/>
    </source>
</evidence>
<feature type="compositionally biased region" description="Polar residues" evidence="5">
    <location>
        <begin position="534"/>
        <end position="545"/>
    </location>
</feature>
<feature type="region of interest" description="Disordered" evidence="5">
    <location>
        <begin position="340"/>
        <end position="363"/>
    </location>
</feature>
<feature type="region of interest" description="Disordered" evidence="5">
    <location>
        <begin position="685"/>
        <end position="928"/>
    </location>
</feature>
<feature type="region of interest" description="Disordered" evidence="5">
    <location>
        <begin position="1104"/>
        <end position="1125"/>
    </location>
</feature>
<feature type="region of interest" description="Disordered" evidence="5">
    <location>
        <begin position="77"/>
        <end position="102"/>
    </location>
</feature>
<dbReference type="InParanoid" id="A0A3Q3EAK0"/>
<feature type="compositionally biased region" description="Polar residues" evidence="5">
    <location>
        <begin position="151"/>
        <end position="166"/>
    </location>
</feature>
<name>A0A3Q3EAK0_9LABR</name>
<feature type="domain" description="LIM zinc-binding" evidence="6">
    <location>
        <begin position="259"/>
        <end position="319"/>
    </location>
</feature>
<feature type="compositionally biased region" description="Polar residues" evidence="5">
    <location>
        <begin position="1210"/>
        <end position="1227"/>
    </location>
</feature>
<feature type="compositionally biased region" description="Polar residues" evidence="5">
    <location>
        <begin position="698"/>
        <end position="712"/>
    </location>
</feature>
<sequence>METFGLRRTQSLKSLSGGQERSWVMPASTRWDRKSVFQLVQHYQSCADLTSDKKVDVKFQGSESCVDGGWRRMESRESFSLGGSGRSSNLSRSRSMESLPQRDTSGTKALCALFESKASLQQCFSSSPLCSVPNNSSKTGRQCPLQDWRSHNTSLKETSIQTNSTGDRGKVTNGLPESYDRSFRYSHDDKYSPSLTKGGSPSRQSRDRISLLSSVRDRSALYLSRAAATDCTGGSTHTEFSDTPVTRTKTTKFLSPAKEMCSACLTPVYPMEKMVANKLVLHNSCFCCKHCKKKLSIHNYSSLYGEFYCISHYQQLFKRKGNYDEGFGHKQHKDHWLQKNKCTDEPDAGSTPKMTKSTKSNLNTDGIRESYANVFVTKSPARQLGSSSSSTDVKGKLKMSWPPEKKSAGVNPSQQTYMKNKISDICKASSFSKSLSEHPKSDTNQVKVNHGGETKDKVKAMSSFSISDIKEVSKTTVYNSNEKVSSKETKTKNDPIKAGPFKHSVDGITPRVLNFSAPTREKSVTDTNQKPEQKNVTPTPKTNHIPNLKMQDNYPNKAKKSVRFSPKVDVAQYELSSQPNPGDKDKEDTTQLSDPTEDSMLSHSKGTKDVSNENNTNNLSLESKGEVFLEIPEFKRNRTISKTSNQEPEVKVESSQAELTVMDGDVEKVEESVDAFTDTIKSTQEVAEHQEPTERSDINPTVNPIKSENPSAPTEHLNREEAELEENKNQLGKTFDSANDQESVSLRKPVVRTKSLKGSAKPAEKPKAKFGSWSKGKSPLSKFFTTVGSDKTNKGEPKDVKKPDVKPSGGLLGRLFQSSSEMAEDTTKLETQEEKNDTNTDHKTIEESPCPEPNTQSQTVSKEPSDLLKTAASETLDELTAPERTDSTDDQDSDSQRSQSFCLSSTEPEKAESKDIPITVELESQASNELSIQSIAEQIDDEEFKAPFNDDIFGDSFSSANVDPFAIQINTDESAQTPNGLLDARDVEGQDLFGGALLDTNDGFHQESSDVFGSLEPSDPFSASLGDKVLSEVAPANTFSLLESQTDSISAAGEGMLSLTDSLIVPDSSSVNQTEDQSPFNPSGETNEQESNFDIFSSNDFLFTQSPADNEPHQDGASALTNQPSAFPDDIFGVSDVSGTVDAFSMLSPSSPQTSDSLNDLLGADTFSAVAPSAQTDLFAGDIFASEPQLLPVSEPNDVDFFGDSLLVSDNNSSEQPAKNTVTNSSWMDDLLG</sequence>
<evidence type="ECO:0000256" key="4">
    <source>
        <dbReference type="PROSITE-ProRule" id="PRU00125"/>
    </source>
</evidence>
<dbReference type="InterPro" id="IPR001781">
    <property type="entry name" value="Znf_LIM"/>
</dbReference>
<dbReference type="GO" id="GO:0046872">
    <property type="term" value="F:metal ion binding"/>
    <property type="evidence" value="ECO:0007669"/>
    <property type="project" value="UniProtKB-KW"/>
</dbReference>
<feature type="compositionally biased region" description="Polar residues" evidence="5">
    <location>
        <begin position="193"/>
        <end position="203"/>
    </location>
</feature>
<feature type="compositionally biased region" description="Polar residues" evidence="5">
    <location>
        <begin position="640"/>
        <end position="656"/>
    </location>
</feature>
<feature type="region of interest" description="Disordered" evidence="5">
    <location>
        <begin position="382"/>
        <end position="412"/>
    </location>
</feature>
<dbReference type="Gene3D" id="2.10.110.10">
    <property type="entry name" value="Cysteine Rich Protein"/>
    <property type="match status" value="1"/>
</dbReference>
<evidence type="ECO:0000256" key="1">
    <source>
        <dbReference type="ARBA" id="ARBA00022723"/>
    </source>
</evidence>
<feature type="compositionally biased region" description="Basic and acidic residues" evidence="5">
    <location>
        <begin position="178"/>
        <end position="191"/>
    </location>
</feature>
<dbReference type="AlphaFoldDB" id="A0A3Q3EAK0"/>
<keyword evidence="8" id="KW-1185">Reference proteome</keyword>
<dbReference type="PANTHER" id="PTHR24206">
    <property type="entry name" value="OS06G0237300 PROTEIN"/>
    <property type="match status" value="1"/>
</dbReference>
<feature type="compositionally biased region" description="Basic and acidic residues" evidence="5">
    <location>
        <begin position="791"/>
        <end position="805"/>
    </location>
</feature>
<feature type="compositionally biased region" description="Basic and acidic residues" evidence="5">
    <location>
        <begin position="686"/>
        <end position="697"/>
    </location>
</feature>
<feature type="compositionally biased region" description="Basic and acidic residues" evidence="5">
    <location>
        <begin position="623"/>
        <end position="636"/>
    </location>
</feature>
<accession>A0A3Q3EAK0</accession>
<evidence type="ECO:0000256" key="3">
    <source>
        <dbReference type="ARBA" id="ARBA00023038"/>
    </source>
</evidence>
<feature type="compositionally biased region" description="Polar residues" evidence="5">
    <location>
        <begin position="352"/>
        <end position="363"/>
    </location>
</feature>
<keyword evidence="1 4" id="KW-0479">Metal-binding</keyword>
<evidence type="ECO:0000259" key="6">
    <source>
        <dbReference type="PROSITE" id="PS50023"/>
    </source>
</evidence>
<feature type="region of interest" description="Disordered" evidence="5">
    <location>
        <begin position="130"/>
        <end position="207"/>
    </location>
</feature>
<feature type="compositionally biased region" description="Polar residues" evidence="5">
    <location>
        <begin position="853"/>
        <end position="862"/>
    </location>
</feature>
<protein>
    <recommendedName>
        <fullName evidence="6">LIM zinc-binding domain-containing protein</fullName>
    </recommendedName>
</protein>
<dbReference type="SMART" id="SM00132">
    <property type="entry name" value="LIM"/>
    <property type="match status" value="1"/>
</dbReference>
<evidence type="ECO:0000256" key="2">
    <source>
        <dbReference type="ARBA" id="ARBA00022833"/>
    </source>
</evidence>
<evidence type="ECO:0000256" key="5">
    <source>
        <dbReference type="SAM" id="MobiDB-lite"/>
    </source>
</evidence>
<dbReference type="PROSITE" id="PS50023">
    <property type="entry name" value="LIM_DOMAIN_2"/>
    <property type="match status" value="1"/>
</dbReference>
<feature type="region of interest" description="Disordered" evidence="5">
    <location>
        <begin position="1068"/>
        <end position="1091"/>
    </location>
</feature>
<dbReference type="GeneTree" id="ENSGT00940000158377"/>
<organism evidence="7 8">
    <name type="scientific">Labrus bergylta</name>
    <name type="common">ballan wrasse</name>
    <dbReference type="NCBI Taxonomy" id="56723"/>
    <lineage>
        <taxon>Eukaryota</taxon>
        <taxon>Metazoa</taxon>
        <taxon>Chordata</taxon>
        <taxon>Craniata</taxon>
        <taxon>Vertebrata</taxon>
        <taxon>Euteleostomi</taxon>
        <taxon>Actinopterygii</taxon>
        <taxon>Neopterygii</taxon>
        <taxon>Teleostei</taxon>
        <taxon>Neoteleostei</taxon>
        <taxon>Acanthomorphata</taxon>
        <taxon>Eupercaria</taxon>
        <taxon>Labriformes</taxon>
        <taxon>Labridae</taxon>
        <taxon>Labrus</taxon>
    </lineage>
</organism>
<feature type="region of interest" description="Disordered" evidence="5">
    <location>
        <begin position="480"/>
        <end position="656"/>
    </location>
</feature>
<keyword evidence="2 4" id="KW-0862">Zinc</keyword>
<feature type="compositionally biased region" description="Low complexity" evidence="5">
    <location>
        <begin position="612"/>
        <end position="622"/>
    </location>
</feature>
<dbReference type="Ensembl" id="ENSLBET00000004674.1">
    <property type="protein sequence ID" value="ENSLBEP00000004440.1"/>
    <property type="gene ID" value="ENSLBEG00000003414.1"/>
</dbReference>
<proteinExistence type="predicted"/>
<feature type="compositionally biased region" description="Polar residues" evidence="5">
    <location>
        <begin position="130"/>
        <end position="140"/>
    </location>
</feature>